<organism evidence="3 4">
    <name type="scientific">Pseudoclavibacter chungangensis</name>
    <dbReference type="NCBI Taxonomy" id="587635"/>
    <lineage>
        <taxon>Bacteria</taxon>
        <taxon>Bacillati</taxon>
        <taxon>Actinomycetota</taxon>
        <taxon>Actinomycetes</taxon>
        <taxon>Micrococcales</taxon>
        <taxon>Microbacteriaceae</taxon>
        <taxon>Pseudoclavibacter</taxon>
    </lineage>
</organism>
<evidence type="ECO:0000313" key="3">
    <source>
        <dbReference type="EMBL" id="KAB1656276.1"/>
    </source>
</evidence>
<dbReference type="Pfam" id="PF02720">
    <property type="entry name" value="DUF222"/>
    <property type="match status" value="1"/>
</dbReference>
<dbReference type="InterPro" id="IPR003615">
    <property type="entry name" value="HNH_nuc"/>
</dbReference>
<dbReference type="RefSeq" id="WP_158040803.1">
    <property type="nucleotide sequence ID" value="NZ_JBHTKD010000008.1"/>
</dbReference>
<accession>A0A7J5BQN0</accession>
<dbReference type="OrthoDB" id="5177627at2"/>
<comment type="caution">
    <text evidence="3">The sequence shown here is derived from an EMBL/GenBank/DDBJ whole genome shotgun (WGS) entry which is preliminary data.</text>
</comment>
<dbReference type="CDD" id="cd00085">
    <property type="entry name" value="HNHc"/>
    <property type="match status" value="1"/>
</dbReference>
<name>A0A7J5BQN0_9MICO</name>
<evidence type="ECO:0000256" key="1">
    <source>
        <dbReference type="SAM" id="MobiDB-lite"/>
    </source>
</evidence>
<keyword evidence="4" id="KW-1185">Reference proteome</keyword>
<protein>
    <submittedName>
        <fullName evidence="3">DUF222 domain-containing protein</fullName>
    </submittedName>
</protein>
<dbReference type="InterPro" id="IPR003870">
    <property type="entry name" value="DUF222"/>
</dbReference>
<evidence type="ECO:0000259" key="2">
    <source>
        <dbReference type="SMART" id="SM00507"/>
    </source>
</evidence>
<feature type="domain" description="HNH nuclease" evidence="2">
    <location>
        <begin position="514"/>
        <end position="566"/>
    </location>
</feature>
<dbReference type="AlphaFoldDB" id="A0A7J5BQN0"/>
<dbReference type="SMART" id="SM00507">
    <property type="entry name" value="HNHc"/>
    <property type="match status" value="1"/>
</dbReference>
<gene>
    <name evidence="3" type="ORF">F8O01_10395</name>
</gene>
<sequence length="614" mass="63575">MLARRHGQPPEPGVFLCPGGGCCWWCGCGVGVGSGVGGWGEGGGMESTAERVREVSGALVGLLGEVLSGEAVRGESDEGVLELAVVAGELLRRVEGLVVEVAGEVQARSAPHLGAGRLSSRRGCRSVNEVLRRATGTSAGAAARWLRAASAVRGGVDALSGEVLEARCAAVRGAMVAGHVGVEGVLACTGALLAASARADAGMFRAADAALAGEASGPLVLGPRLGRADDDAAGRDAEAASDADPDVHDGADGDGAADAEGRAGSGGGVFGVRAGRACAEQLRVQARVWSMVLDQDGAEPCEQRALRRRGLRLGVAREGLVPISGHLLIETAAQLRLIDSALAAPRAGDGTPGPDGHAVRFHPTLAGLAHPSASAAHDARGDGTGSVAGVDADAGADARGGVGARHGLEGEFGPVDDRTRPQLLHDAFTTALRVAAAANRLPTMGGAAPVLVVQVRERDLVEGRGWAYATGQDEPVPLATARHTACAGIVQRVTLDDHGQIRRIGTQQRVFDRDQRRAIALRDGGCLIPGCGTPAAWCEIHHVTEHAHGGPTHTDNGVLLCWYHHRNLDRTGWQIRMNHGTPELKPPHWYDPHAHWHPHTTAPLRHTTRLNRRA</sequence>
<dbReference type="PROSITE" id="PS51257">
    <property type="entry name" value="PROKAR_LIPOPROTEIN"/>
    <property type="match status" value="1"/>
</dbReference>
<feature type="region of interest" description="Disordered" evidence="1">
    <location>
        <begin position="222"/>
        <end position="262"/>
    </location>
</feature>
<evidence type="ECO:0000313" key="4">
    <source>
        <dbReference type="Proteomes" id="UP000467240"/>
    </source>
</evidence>
<dbReference type="Proteomes" id="UP000467240">
    <property type="component" value="Unassembled WGS sequence"/>
</dbReference>
<dbReference type="EMBL" id="WBJZ01000012">
    <property type="protein sequence ID" value="KAB1656276.1"/>
    <property type="molecule type" value="Genomic_DNA"/>
</dbReference>
<proteinExistence type="predicted"/>
<reference evidence="3 4" key="1">
    <citation type="submission" date="2019-09" db="EMBL/GenBank/DDBJ databases">
        <title>Phylogeny of genus Pseudoclavibacter and closely related genus.</title>
        <authorList>
            <person name="Li Y."/>
        </authorList>
    </citation>
    <scope>NUCLEOTIDE SEQUENCE [LARGE SCALE GENOMIC DNA]</scope>
    <source>
        <strain evidence="3 4">DSM 23821</strain>
    </source>
</reference>
<dbReference type="Gene3D" id="1.10.30.50">
    <property type="match status" value="1"/>
</dbReference>
<feature type="compositionally biased region" description="Basic and acidic residues" evidence="1">
    <location>
        <begin position="226"/>
        <end position="238"/>
    </location>
</feature>